<dbReference type="InterPro" id="IPR006321">
    <property type="entry name" value="PilT/PilU"/>
</dbReference>
<dbReference type="InterPro" id="IPR050921">
    <property type="entry name" value="T4SS_GSP_E_ATPase"/>
</dbReference>
<dbReference type="AlphaFoldDB" id="A0A2G9YJ14"/>
<dbReference type="GO" id="GO:0016887">
    <property type="term" value="F:ATP hydrolysis activity"/>
    <property type="evidence" value="ECO:0007669"/>
    <property type="project" value="InterPro"/>
</dbReference>
<comment type="similarity">
    <text evidence="1">Belongs to the GSP E family.</text>
</comment>
<protein>
    <submittedName>
        <fullName evidence="4">Type IV pili twitching motility protein PilT</fullName>
    </submittedName>
</protein>
<organism evidence="4 5">
    <name type="scientific">Candidatus Sherwoodlollariibacterium unditelluris</name>
    <dbReference type="NCBI Taxonomy" id="1974757"/>
    <lineage>
        <taxon>Bacteria</taxon>
        <taxon>Pseudomonadati</taxon>
        <taxon>Candidatus Omnitrophota</taxon>
        <taxon>Candidatus Sherwoodlollariibacterium</taxon>
    </lineage>
</organism>
<gene>
    <name evidence="4" type="ORF">COX41_06800</name>
</gene>
<feature type="domain" description="PilZ" evidence="3">
    <location>
        <begin position="9"/>
        <end position="115"/>
    </location>
</feature>
<dbReference type="InterPro" id="IPR027417">
    <property type="entry name" value="P-loop_NTPase"/>
</dbReference>
<evidence type="ECO:0000259" key="3">
    <source>
        <dbReference type="Pfam" id="PF07238"/>
    </source>
</evidence>
<dbReference type="CDD" id="cd01131">
    <property type="entry name" value="PilT"/>
    <property type="match status" value="1"/>
</dbReference>
<dbReference type="GO" id="GO:0035438">
    <property type="term" value="F:cyclic-di-GMP binding"/>
    <property type="evidence" value="ECO:0007669"/>
    <property type="project" value="InterPro"/>
</dbReference>
<dbReference type="SUPFAM" id="SSF52540">
    <property type="entry name" value="P-loop containing nucleoside triphosphate hydrolases"/>
    <property type="match status" value="1"/>
</dbReference>
<dbReference type="Proteomes" id="UP000231292">
    <property type="component" value="Unassembled WGS sequence"/>
</dbReference>
<evidence type="ECO:0000313" key="4">
    <source>
        <dbReference type="EMBL" id="PIP18703.1"/>
    </source>
</evidence>
<proteinExistence type="inferred from homology"/>
<dbReference type="Gene3D" id="3.40.50.300">
    <property type="entry name" value="P-loop containing nucleotide triphosphate hydrolases"/>
    <property type="match status" value="1"/>
</dbReference>
<reference evidence="4 5" key="1">
    <citation type="submission" date="2017-09" db="EMBL/GenBank/DDBJ databases">
        <title>Depth-based differentiation of microbial function through sediment-hosted aquifers and enrichment of novel symbionts in the deep terrestrial subsurface.</title>
        <authorList>
            <person name="Probst A.J."/>
            <person name="Ladd B."/>
            <person name="Jarett J.K."/>
            <person name="Geller-Mcgrath D.E."/>
            <person name="Sieber C.M."/>
            <person name="Emerson J.B."/>
            <person name="Anantharaman K."/>
            <person name="Thomas B.C."/>
            <person name="Malmstrom R."/>
            <person name="Stieglmeier M."/>
            <person name="Klingl A."/>
            <person name="Woyke T."/>
            <person name="Ryan C.M."/>
            <person name="Banfield J.F."/>
        </authorList>
    </citation>
    <scope>NUCLEOTIDE SEQUENCE [LARGE SCALE GENOMIC DNA]</scope>
    <source>
        <strain evidence="4">CG23_combo_of_CG06-09_8_20_14_all_41_10</strain>
    </source>
</reference>
<sequence length="459" mass="51853">MAKNRSSDRREKRRIYYAIPLTCGIIDPQTKTVTNKTYLARNISSSGLYFENNEPLNLQTELNCKFTLPKSNITINCVIKVERVALIDDGKAFGIGTTYLAISEKDKETIKQLIDRCDVNGLLETTIKRSASDLHLLANQPAVLRVNGELENLGTEIFNPDDISKMIYSLMSKQQIETFEKQKDVDFGFQYNNENRFRINVHQQKGFVEATLRLINSKAASFEELNIPEVVKSLARQKDGLVLITGPTGSGKSTTIDTMVELINQERKAVIITLERPIEYMHINKECIIKQREIGTDTKSFSEALKSSLRQDPNVVVIGELDDAETAKTALIAAEAGYLVIASFHAPDTIQAIDRFMNIFPSENKKQILIQFSHCLRGIVTQLLLPRSDKKGRILATEILIANDAVKRIIRNDELTQLNNIIQTGASYKMRTFAESIKQLFEQGIIDGESYEWYSKGNY</sequence>
<evidence type="ECO:0000313" key="5">
    <source>
        <dbReference type="Proteomes" id="UP000231292"/>
    </source>
</evidence>
<dbReference type="Pfam" id="PF07238">
    <property type="entry name" value="PilZ"/>
    <property type="match status" value="1"/>
</dbReference>
<dbReference type="InterPro" id="IPR001482">
    <property type="entry name" value="T2SS/T4SS_dom"/>
</dbReference>
<dbReference type="PANTHER" id="PTHR30486">
    <property type="entry name" value="TWITCHING MOTILITY PROTEIN PILT"/>
    <property type="match status" value="1"/>
</dbReference>
<dbReference type="Pfam" id="PF00437">
    <property type="entry name" value="T2SSE"/>
    <property type="match status" value="1"/>
</dbReference>
<feature type="domain" description="Bacterial type II secretion system protein E" evidence="2">
    <location>
        <begin position="119"/>
        <end position="394"/>
    </location>
</feature>
<dbReference type="InterPro" id="IPR009875">
    <property type="entry name" value="PilZ_domain"/>
</dbReference>
<dbReference type="Gene3D" id="2.40.10.220">
    <property type="entry name" value="predicted glycosyltransferase like domains"/>
    <property type="match status" value="1"/>
</dbReference>
<accession>A0A2G9YJ14</accession>
<dbReference type="GO" id="GO:0005524">
    <property type="term" value="F:ATP binding"/>
    <property type="evidence" value="ECO:0007669"/>
    <property type="project" value="InterPro"/>
</dbReference>
<dbReference type="EMBL" id="PCRK01000175">
    <property type="protein sequence ID" value="PIP18703.1"/>
    <property type="molecule type" value="Genomic_DNA"/>
</dbReference>
<evidence type="ECO:0000259" key="2">
    <source>
        <dbReference type="Pfam" id="PF00437"/>
    </source>
</evidence>
<dbReference type="NCBIfam" id="TIGR01420">
    <property type="entry name" value="pilT_fam"/>
    <property type="match status" value="1"/>
</dbReference>
<name>A0A2G9YJ14_9BACT</name>
<evidence type="ECO:0000256" key="1">
    <source>
        <dbReference type="ARBA" id="ARBA00006611"/>
    </source>
</evidence>
<dbReference type="Gene3D" id="3.30.450.90">
    <property type="match status" value="1"/>
</dbReference>
<comment type="caution">
    <text evidence="4">The sequence shown here is derived from an EMBL/GenBank/DDBJ whole genome shotgun (WGS) entry which is preliminary data.</text>
</comment>